<evidence type="ECO:0000313" key="1">
    <source>
        <dbReference type="EMBL" id="THA08990.1"/>
    </source>
</evidence>
<evidence type="ECO:0000313" key="2">
    <source>
        <dbReference type="Proteomes" id="UP000306758"/>
    </source>
</evidence>
<accession>A0A4S2PY60</accession>
<comment type="caution">
    <text evidence="1">The sequence shown here is derived from an EMBL/GenBank/DDBJ whole genome shotgun (WGS) entry which is preliminary data.</text>
</comment>
<gene>
    <name evidence="1" type="ORF">D3M78_06635</name>
</gene>
<dbReference type="EMBL" id="QXNI01000037">
    <property type="protein sequence ID" value="THA08990.1"/>
    <property type="molecule type" value="Genomic_DNA"/>
</dbReference>
<sequence length="103" mass="12006">MSKARNGEEALHEIGLSKYAVQRAFNHLSYEQHEKLKALADIEPFEDYVSHDRTGYKLEHYNEKGIAKIAKEMQEMSSIRAPFPTCLTRRDFFDIDPYTRGQP</sequence>
<reference evidence="1 2" key="1">
    <citation type="journal article" date="2019" name="Vet. Microbiol.">
        <title>Development of multi locus sequence typing (MLST) of Rodentibacter pneumotropicus.</title>
        <authorList>
            <person name="Adhikary S."/>
            <person name="Bisgaard M."/>
            <person name="Boot R."/>
            <person name="Benga L."/>
            <person name="Nicklas W."/>
            <person name="Christensen H."/>
        </authorList>
    </citation>
    <scope>NUCLEOTIDE SEQUENCE [LARGE SCALE GENOMIC DNA]</scope>
    <source>
        <strain evidence="1 2">Ac84</strain>
    </source>
</reference>
<organism evidence="1 2">
    <name type="scientific">Rodentibacter pneumotropicus</name>
    <dbReference type="NCBI Taxonomy" id="758"/>
    <lineage>
        <taxon>Bacteria</taxon>
        <taxon>Pseudomonadati</taxon>
        <taxon>Pseudomonadota</taxon>
        <taxon>Gammaproteobacteria</taxon>
        <taxon>Pasteurellales</taxon>
        <taxon>Pasteurellaceae</taxon>
        <taxon>Rodentibacter</taxon>
    </lineage>
</organism>
<protein>
    <submittedName>
        <fullName evidence="1">Uncharacterized protein</fullName>
    </submittedName>
</protein>
<dbReference type="Proteomes" id="UP000306758">
    <property type="component" value="Unassembled WGS sequence"/>
</dbReference>
<dbReference type="AlphaFoldDB" id="A0A4S2PY60"/>
<proteinExistence type="predicted"/>
<name>A0A4S2PY60_9PAST</name>